<protein>
    <recommendedName>
        <fullName evidence="3">Oxaloacetate decarboxylase gamma chain</fullName>
    </recommendedName>
</protein>
<sequence>MELLQINWGNAFIIVGIGFGMVMIILAVLVIMLSLWDRLIATLNQKKMEKGTNTLFVSRIFHHNTVRANDKKAI</sequence>
<reference evidence="2" key="1">
    <citation type="submission" date="2019-08" db="EMBL/GenBank/DDBJ databases">
        <authorList>
            <person name="Kucharzyk K."/>
            <person name="Murdoch R.W."/>
            <person name="Higgins S."/>
            <person name="Loffler F."/>
        </authorList>
    </citation>
    <scope>NUCLEOTIDE SEQUENCE</scope>
</reference>
<proteinExistence type="predicted"/>
<dbReference type="EMBL" id="VSSQ01120000">
    <property type="protein sequence ID" value="MPN53163.1"/>
    <property type="molecule type" value="Genomic_DNA"/>
</dbReference>
<dbReference type="AlphaFoldDB" id="A0A645J140"/>
<gene>
    <name evidence="2" type="ORF">SDC9_200827</name>
</gene>
<comment type="caution">
    <text evidence="2">The sequence shown here is derived from an EMBL/GenBank/DDBJ whole genome shotgun (WGS) entry which is preliminary data.</text>
</comment>
<keyword evidence="1" id="KW-0812">Transmembrane</keyword>
<keyword evidence="1" id="KW-0472">Membrane</keyword>
<accession>A0A645J140</accession>
<keyword evidence="1" id="KW-1133">Transmembrane helix</keyword>
<evidence type="ECO:0008006" key="3">
    <source>
        <dbReference type="Google" id="ProtNLM"/>
    </source>
</evidence>
<feature type="transmembrane region" description="Helical" evidence="1">
    <location>
        <begin position="12"/>
        <end position="36"/>
    </location>
</feature>
<evidence type="ECO:0000256" key="1">
    <source>
        <dbReference type="SAM" id="Phobius"/>
    </source>
</evidence>
<name>A0A645J140_9ZZZZ</name>
<organism evidence="2">
    <name type="scientific">bioreactor metagenome</name>
    <dbReference type="NCBI Taxonomy" id="1076179"/>
    <lineage>
        <taxon>unclassified sequences</taxon>
        <taxon>metagenomes</taxon>
        <taxon>ecological metagenomes</taxon>
    </lineage>
</organism>
<evidence type="ECO:0000313" key="2">
    <source>
        <dbReference type="EMBL" id="MPN53163.1"/>
    </source>
</evidence>